<keyword evidence="6" id="KW-1185">Reference proteome</keyword>
<dbReference type="EMBL" id="BMYF01000003">
    <property type="protein sequence ID" value="GHB29012.1"/>
    <property type="molecule type" value="Genomic_DNA"/>
</dbReference>
<dbReference type="Pfam" id="PF02626">
    <property type="entry name" value="CT_A_B"/>
    <property type="match status" value="1"/>
</dbReference>
<evidence type="ECO:0000259" key="4">
    <source>
        <dbReference type="SMART" id="SM00797"/>
    </source>
</evidence>
<proteinExistence type="predicted"/>
<keyword evidence="2" id="KW-0378">Hydrolase</keyword>
<dbReference type="AlphaFoldDB" id="A0A8J3CV94"/>
<organism evidence="5 6">
    <name type="scientific">Mongoliitalea lutea</name>
    <dbReference type="NCBI Taxonomy" id="849756"/>
    <lineage>
        <taxon>Bacteria</taxon>
        <taxon>Pseudomonadati</taxon>
        <taxon>Bacteroidota</taxon>
        <taxon>Cytophagia</taxon>
        <taxon>Cytophagales</taxon>
        <taxon>Cyclobacteriaceae</taxon>
        <taxon>Mongoliitalea</taxon>
    </lineage>
</organism>
<evidence type="ECO:0000256" key="3">
    <source>
        <dbReference type="ARBA" id="ARBA00022840"/>
    </source>
</evidence>
<evidence type="ECO:0000256" key="1">
    <source>
        <dbReference type="ARBA" id="ARBA00022741"/>
    </source>
</evidence>
<dbReference type="GO" id="GO:0016787">
    <property type="term" value="F:hydrolase activity"/>
    <property type="evidence" value="ECO:0007669"/>
    <property type="project" value="UniProtKB-KW"/>
</dbReference>
<comment type="caution">
    <text evidence="5">The sequence shown here is derived from an EMBL/GenBank/DDBJ whole genome shotgun (WGS) entry which is preliminary data.</text>
</comment>
<gene>
    <name evidence="5" type="ORF">GCM10008106_07250</name>
</gene>
<feature type="domain" description="Carboxyltransferase" evidence="4">
    <location>
        <begin position="33"/>
        <end position="294"/>
    </location>
</feature>
<protein>
    <submittedName>
        <fullName evidence="5">Carboxylase</fullName>
    </submittedName>
</protein>
<dbReference type="GO" id="GO:0005524">
    <property type="term" value="F:ATP binding"/>
    <property type="evidence" value="ECO:0007669"/>
    <property type="project" value="UniProtKB-KW"/>
</dbReference>
<evidence type="ECO:0000313" key="6">
    <source>
        <dbReference type="Proteomes" id="UP000642809"/>
    </source>
</evidence>
<dbReference type="PANTHER" id="PTHR43309:SF3">
    <property type="entry name" value="5-OXOPROLINASE SUBUNIT C"/>
    <property type="match status" value="1"/>
</dbReference>
<dbReference type="Gene3D" id="2.40.100.10">
    <property type="entry name" value="Cyclophilin-like"/>
    <property type="match status" value="1"/>
</dbReference>
<dbReference type="SMART" id="SM00797">
    <property type="entry name" value="AHS2"/>
    <property type="match status" value="1"/>
</dbReference>
<keyword evidence="1" id="KW-0547">Nucleotide-binding</keyword>
<evidence type="ECO:0000313" key="5">
    <source>
        <dbReference type="EMBL" id="GHB29012.1"/>
    </source>
</evidence>
<sequence length="294" mass="32685">MNGTMNKSVGFLELIQGGLQCSIQDTGRTQHAHWGVPYAGAMDTFSFNLANHLLINPSHAACLEIGPAAVVFQFHTPTICVLTGAKGLFLVDGVEIQRNKPFQVEAGSLLRIVSIEQGNWLYLGVKEGFQSPVILGSRSWSKGITEAWILKKGMKLPYFSQSHQANQATHSRIKEYLSETAESMIYAYKGSDWNLLSEILKTTIQNQEFELGLRQDRMGYEILSLPSNSLPQLLTAPVFPGTVQLTPSGKMIALMREAQVTGGYPRILQLNEQSINQLSQLRARTIIRFQLLDF</sequence>
<accession>A0A8J3CV94</accession>
<evidence type="ECO:0000256" key="2">
    <source>
        <dbReference type="ARBA" id="ARBA00022801"/>
    </source>
</evidence>
<name>A0A8J3CV94_9BACT</name>
<dbReference type="PANTHER" id="PTHR43309">
    <property type="entry name" value="5-OXOPROLINASE SUBUNIT C"/>
    <property type="match status" value="1"/>
</dbReference>
<dbReference type="InterPro" id="IPR003778">
    <property type="entry name" value="CT_A_B"/>
</dbReference>
<dbReference type="Proteomes" id="UP000642809">
    <property type="component" value="Unassembled WGS sequence"/>
</dbReference>
<reference evidence="5" key="1">
    <citation type="journal article" date="2014" name="Int. J. Syst. Evol. Microbiol.">
        <title>Complete genome sequence of Corynebacterium casei LMG S-19264T (=DSM 44701T), isolated from a smear-ripened cheese.</title>
        <authorList>
            <consortium name="US DOE Joint Genome Institute (JGI-PGF)"/>
            <person name="Walter F."/>
            <person name="Albersmeier A."/>
            <person name="Kalinowski J."/>
            <person name="Ruckert C."/>
        </authorList>
    </citation>
    <scope>NUCLEOTIDE SEQUENCE</scope>
    <source>
        <strain evidence="5">KCTC 23224</strain>
    </source>
</reference>
<dbReference type="InterPro" id="IPR029000">
    <property type="entry name" value="Cyclophilin-like_dom_sf"/>
</dbReference>
<reference evidence="5" key="2">
    <citation type="submission" date="2020-09" db="EMBL/GenBank/DDBJ databases">
        <authorList>
            <person name="Sun Q."/>
            <person name="Kim S."/>
        </authorList>
    </citation>
    <scope>NUCLEOTIDE SEQUENCE</scope>
    <source>
        <strain evidence="5">KCTC 23224</strain>
    </source>
</reference>
<keyword evidence="3" id="KW-0067">ATP-binding</keyword>
<dbReference type="InterPro" id="IPR052708">
    <property type="entry name" value="PxpC"/>
</dbReference>